<dbReference type="KEGG" id="jre:109014516"/>
<dbReference type="Pfam" id="PF03080">
    <property type="entry name" value="Neprosin"/>
    <property type="match status" value="2"/>
</dbReference>
<dbReference type="RefSeq" id="XP_018852560.1">
    <property type="nucleotide sequence ID" value="XM_018997015.1"/>
</dbReference>
<evidence type="ECO:0000313" key="5">
    <source>
        <dbReference type="RefSeq" id="XP_018852560.1"/>
    </source>
</evidence>
<dbReference type="PROSITE" id="PS52045">
    <property type="entry name" value="NEPROSIN_PEP_CD"/>
    <property type="match status" value="2"/>
</dbReference>
<feature type="signal peptide" evidence="2">
    <location>
        <begin position="1"/>
        <end position="18"/>
    </location>
</feature>
<accession>A0A2I4H8U0</accession>
<sequence length="805" mass="89959">MIPFLVLLFLSSIVINSATEGLKSVEDLEIERQLKILNKPYIKSIKTAEGDIFDCIDIYKQPAFDHPLLKNHTIQMKPSYFLERVKDKTLPHAAKTFAVGLSEGCPFGTVPIKRTRKEDLLWAKMFVKNSVSNAVSPPTHYATRKLPSSPGKNYKGAAAIINIQNPQVIDNQFSQAFIQIRSGDDVIQVGWMVNPKLYGDNTTRTFGAWTSGENGCFNMLCSGFVQMSSYNPLSYVLDKVSRYEGEQFNVKFYIVKDVREGHWWVVHEKFEMPIGYWPKSLFSSLSGTATELTWGGGVYTDNNNAASPPMGSGHFASEGYSRAAFIDDVQFADESHNWIYPDYNSLQNEEDVPECYTINALSESGHGFLFGGPGGNCQNRKEEERKEKKKKKDKLKVRHLIIPKIMMIMNQVPSRYGLCNHENIGLRMTPFLVLLSLSFIVISSTEGAKSVEDLEIDRQLKILNKPYIKSIKTAEGDIFDCIDIYKQPAFDHPLLKNHSIQMKPSSFPEREDRTLPHAAKTSAVGLSEGCPFGTVPIKRTRKEDLIWAKIVVKKSGADAAPPPTHYARRNLPSSPGKNYMGAGAILNIQNPQVINNQFSQAFVQIRSGVDVIQVGWMVNPKLHGDNTTRTFGAWTAGEDGCFNMLCLGFVQTNSKFPLGYVLDPASHYGGEQFYVRCNIFKDRKSGNWWLAHDDLISEVPVGYWPNSLFSSLSSSAAEITWGGGVYTDNNAISPPMGSGHFANEGYSRAAYVDELELADESNKWIYPDYNSLQYDADIQKCYTINALFESDHGFLYGGPGGNCQA</sequence>
<dbReference type="Gene3D" id="3.90.1320.10">
    <property type="entry name" value="Outer-capsid protein sigma 3, large lobe"/>
    <property type="match status" value="2"/>
</dbReference>
<feature type="domain" description="Neprosin PEP catalytic" evidence="3">
    <location>
        <begin position="134"/>
        <end position="378"/>
    </location>
</feature>
<feature type="chain" id="PRO_5014176988" evidence="2">
    <location>
        <begin position="19"/>
        <end position="805"/>
    </location>
</feature>
<dbReference type="Proteomes" id="UP000235220">
    <property type="component" value="Chromosome 2"/>
</dbReference>
<dbReference type="PANTHER" id="PTHR31589">
    <property type="entry name" value="PROTEIN, PUTATIVE (DUF239)-RELATED-RELATED"/>
    <property type="match status" value="1"/>
</dbReference>
<dbReference type="InterPro" id="IPR004314">
    <property type="entry name" value="Neprosin"/>
</dbReference>
<dbReference type="PANTHER" id="PTHR31589:SF246">
    <property type="entry name" value="CARBOXYL-TERMINAL PEPTIDASE"/>
    <property type="match status" value="1"/>
</dbReference>
<evidence type="ECO:0000259" key="3">
    <source>
        <dbReference type="PROSITE" id="PS52045"/>
    </source>
</evidence>
<protein>
    <submittedName>
        <fullName evidence="5">Uncharacterized protein LOC109014516</fullName>
    </submittedName>
</protein>
<proteinExistence type="predicted"/>
<keyword evidence="2" id="KW-0732">Signal</keyword>
<evidence type="ECO:0000256" key="1">
    <source>
        <dbReference type="SAM" id="MobiDB-lite"/>
    </source>
</evidence>
<organism evidence="4 5">
    <name type="scientific">Juglans regia</name>
    <name type="common">English walnut</name>
    <dbReference type="NCBI Taxonomy" id="51240"/>
    <lineage>
        <taxon>Eukaryota</taxon>
        <taxon>Viridiplantae</taxon>
        <taxon>Streptophyta</taxon>
        <taxon>Embryophyta</taxon>
        <taxon>Tracheophyta</taxon>
        <taxon>Spermatophyta</taxon>
        <taxon>Magnoliopsida</taxon>
        <taxon>eudicotyledons</taxon>
        <taxon>Gunneridae</taxon>
        <taxon>Pentapetalae</taxon>
        <taxon>rosids</taxon>
        <taxon>fabids</taxon>
        <taxon>Fagales</taxon>
        <taxon>Juglandaceae</taxon>
        <taxon>Juglans</taxon>
    </lineage>
</organism>
<evidence type="ECO:0000256" key="2">
    <source>
        <dbReference type="SAM" id="SignalP"/>
    </source>
</evidence>
<dbReference type="OrthoDB" id="1858978at2759"/>
<dbReference type="InterPro" id="IPR025521">
    <property type="entry name" value="Neprosin_propep"/>
</dbReference>
<dbReference type="InterPro" id="IPR053168">
    <property type="entry name" value="Glutamic_endopeptidase"/>
</dbReference>
<dbReference type="STRING" id="51240.A0A2I4H8U0"/>
<gene>
    <name evidence="5" type="primary">LOC109014516</name>
</gene>
<reference evidence="5" key="1">
    <citation type="submission" date="2025-08" db="UniProtKB">
        <authorList>
            <consortium name="RefSeq"/>
        </authorList>
    </citation>
    <scope>IDENTIFICATION</scope>
    <source>
        <tissue evidence="5">Leaves</tissue>
    </source>
</reference>
<feature type="region of interest" description="Disordered" evidence="1">
    <location>
        <begin position="372"/>
        <end position="394"/>
    </location>
</feature>
<feature type="domain" description="Neprosin PEP catalytic" evidence="3">
    <location>
        <begin position="559"/>
        <end position="804"/>
    </location>
</feature>
<dbReference type="InParanoid" id="A0A2I4H8U0"/>
<evidence type="ECO:0000313" key="4">
    <source>
        <dbReference type="Proteomes" id="UP000235220"/>
    </source>
</evidence>
<dbReference type="GeneID" id="109014516"/>
<keyword evidence="4" id="KW-1185">Reference proteome</keyword>
<name>A0A2I4H8U0_JUGRE</name>
<dbReference type="Pfam" id="PF14365">
    <property type="entry name" value="Neprosin_AP"/>
    <property type="match status" value="2"/>
</dbReference>
<dbReference type="AlphaFoldDB" id="A0A2I4H8U0"/>